<comment type="caution">
    <text evidence="2">The sequence shown here is derived from an EMBL/GenBank/DDBJ whole genome shotgun (WGS) entry which is preliminary data.</text>
</comment>
<keyword evidence="3" id="KW-1185">Reference proteome</keyword>
<accession>A0A7W5ZK97</accession>
<dbReference type="GO" id="GO:0042802">
    <property type="term" value="F:identical protein binding"/>
    <property type="evidence" value="ECO:0007669"/>
    <property type="project" value="TreeGrafter"/>
</dbReference>
<dbReference type="GO" id="GO:0005975">
    <property type="term" value="P:carbohydrate metabolic process"/>
    <property type="evidence" value="ECO:0007669"/>
    <property type="project" value="InterPro"/>
</dbReference>
<reference evidence="2 3" key="1">
    <citation type="submission" date="2020-08" db="EMBL/GenBank/DDBJ databases">
        <title>Genomic Encyclopedia of Type Strains, Phase IV (KMG-IV): sequencing the most valuable type-strain genomes for metagenomic binning, comparative biology and taxonomic classification.</title>
        <authorList>
            <person name="Goeker M."/>
        </authorList>
    </citation>
    <scope>NUCLEOTIDE SEQUENCE [LARGE SCALE GENOMIC DNA]</scope>
    <source>
        <strain evidence="2 3">DSM 17976</strain>
    </source>
</reference>
<dbReference type="PANTHER" id="PTHR11280">
    <property type="entry name" value="GLUCOSAMINE-6-PHOSPHATE ISOMERASE"/>
    <property type="match status" value="1"/>
</dbReference>
<dbReference type="GO" id="GO:0006043">
    <property type="term" value="P:glucosamine catabolic process"/>
    <property type="evidence" value="ECO:0007669"/>
    <property type="project" value="TreeGrafter"/>
</dbReference>
<dbReference type="PANTHER" id="PTHR11280:SF6">
    <property type="entry name" value="GLUCOSAMINE-6-PHOSPHATE ISOMERASE NAGB"/>
    <property type="match status" value="1"/>
</dbReference>
<organism evidence="2 3">
    <name type="scientific">Runella defluvii</name>
    <dbReference type="NCBI Taxonomy" id="370973"/>
    <lineage>
        <taxon>Bacteria</taxon>
        <taxon>Pseudomonadati</taxon>
        <taxon>Bacteroidota</taxon>
        <taxon>Cytophagia</taxon>
        <taxon>Cytophagales</taxon>
        <taxon>Spirosomataceae</taxon>
        <taxon>Runella</taxon>
    </lineage>
</organism>
<dbReference type="SUPFAM" id="SSF100950">
    <property type="entry name" value="NagB/RpiA/CoA transferase-like"/>
    <property type="match status" value="1"/>
</dbReference>
<dbReference type="GO" id="GO:0005737">
    <property type="term" value="C:cytoplasm"/>
    <property type="evidence" value="ECO:0007669"/>
    <property type="project" value="TreeGrafter"/>
</dbReference>
<sequence length="262" mass="29392">MPLLQETTVDKLHVKLAQNRQELGQYAAEMAATNIKSLLQSQETVNIIFAAAPSQNEFLDALAIQPGIEWQRVNAFHMDEYIGLSDDAPQRFGNFLKDRFFAKVPLREVFYIHGNVADAEAECQLYSALLTQYPTDIVCMGIGENCHIAFNDPHIAFFNDPVLVKRVDLDLTSRQQQVHDGCFASLELVPEYALTLTIPALVKAPTVFCMVPAAHKAEAIYHTLLDDISEVYPSTILRTHSNATLFIDPNSAQQWLEARETK</sequence>
<dbReference type="Pfam" id="PF01182">
    <property type="entry name" value="Glucosamine_iso"/>
    <property type="match status" value="1"/>
</dbReference>
<dbReference type="InterPro" id="IPR006148">
    <property type="entry name" value="Glc/Gal-6P_isomerase"/>
</dbReference>
<dbReference type="Gene3D" id="3.40.50.1360">
    <property type="match status" value="1"/>
</dbReference>
<proteinExistence type="predicted"/>
<name>A0A7W5ZK97_9BACT</name>
<dbReference type="GO" id="GO:0006046">
    <property type="term" value="P:N-acetylglucosamine catabolic process"/>
    <property type="evidence" value="ECO:0007669"/>
    <property type="project" value="TreeGrafter"/>
</dbReference>
<evidence type="ECO:0000259" key="1">
    <source>
        <dbReference type="Pfam" id="PF01182"/>
    </source>
</evidence>
<evidence type="ECO:0000313" key="2">
    <source>
        <dbReference type="EMBL" id="MBB3838863.1"/>
    </source>
</evidence>
<dbReference type="RefSeq" id="WP_183974631.1">
    <property type="nucleotide sequence ID" value="NZ_JACIBY010000005.1"/>
</dbReference>
<dbReference type="AlphaFoldDB" id="A0A7W5ZK97"/>
<gene>
    <name evidence="2" type="ORF">FHS57_002869</name>
</gene>
<dbReference type="InterPro" id="IPR037171">
    <property type="entry name" value="NagB/RpiA_transferase-like"/>
</dbReference>
<dbReference type="CDD" id="cd01399">
    <property type="entry name" value="GlcN6P_deaminase"/>
    <property type="match status" value="1"/>
</dbReference>
<feature type="domain" description="Glucosamine/galactosamine-6-phosphate isomerase" evidence="1">
    <location>
        <begin position="19"/>
        <end position="243"/>
    </location>
</feature>
<protein>
    <submittedName>
        <fullName evidence="2">Glucosamine-6-phosphate deaminase</fullName>
        <ecNumber evidence="2">3.5.99.6</ecNumber>
    </submittedName>
</protein>
<dbReference type="Proteomes" id="UP000541352">
    <property type="component" value="Unassembled WGS sequence"/>
</dbReference>
<dbReference type="EC" id="3.5.99.6" evidence="2"/>
<evidence type="ECO:0000313" key="3">
    <source>
        <dbReference type="Proteomes" id="UP000541352"/>
    </source>
</evidence>
<keyword evidence="2" id="KW-0378">Hydrolase</keyword>
<dbReference type="InterPro" id="IPR004547">
    <property type="entry name" value="Glucosamine6P_isomerase"/>
</dbReference>
<dbReference type="GO" id="GO:0019262">
    <property type="term" value="P:N-acetylneuraminate catabolic process"/>
    <property type="evidence" value="ECO:0007669"/>
    <property type="project" value="TreeGrafter"/>
</dbReference>
<dbReference type="EMBL" id="JACIBY010000005">
    <property type="protein sequence ID" value="MBB3838863.1"/>
    <property type="molecule type" value="Genomic_DNA"/>
</dbReference>
<dbReference type="GO" id="GO:0004342">
    <property type="term" value="F:glucosamine-6-phosphate deaminase activity"/>
    <property type="evidence" value="ECO:0007669"/>
    <property type="project" value="UniProtKB-EC"/>
</dbReference>